<keyword evidence="2" id="KW-1133">Transmembrane helix</keyword>
<feature type="compositionally biased region" description="Basic and acidic residues" evidence="1">
    <location>
        <begin position="23"/>
        <end position="39"/>
    </location>
</feature>
<feature type="region of interest" description="Disordered" evidence="1">
    <location>
        <begin position="1"/>
        <end position="47"/>
    </location>
</feature>
<feature type="non-terminal residue" evidence="3">
    <location>
        <position position="68"/>
    </location>
</feature>
<evidence type="ECO:0000256" key="1">
    <source>
        <dbReference type="SAM" id="MobiDB-lite"/>
    </source>
</evidence>
<keyword evidence="4" id="KW-1185">Reference proteome</keyword>
<evidence type="ECO:0000313" key="3">
    <source>
        <dbReference type="EMBL" id="KAK8149169.1"/>
    </source>
</evidence>
<protein>
    <submittedName>
        <fullName evidence="3">Uncharacterized protein</fullName>
    </submittedName>
</protein>
<evidence type="ECO:0000313" key="4">
    <source>
        <dbReference type="Proteomes" id="UP001397290"/>
    </source>
</evidence>
<keyword evidence="2" id="KW-0472">Membrane</keyword>
<name>A0AAW0S3L3_9HYPO</name>
<keyword evidence="2" id="KW-0812">Transmembrane</keyword>
<dbReference type="AlphaFoldDB" id="A0AAW0S3L3"/>
<gene>
    <name evidence="3" type="ORF">G3M48_007932</name>
</gene>
<organism evidence="3 4">
    <name type="scientific">Beauveria asiatica</name>
    <dbReference type="NCBI Taxonomy" id="1069075"/>
    <lineage>
        <taxon>Eukaryota</taxon>
        <taxon>Fungi</taxon>
        <taxon>Dikarya</taxon>
        <taxon>Ascomycota</taxon>
        <taxon>Pezizomycotina</taxon>
        <taxon>Sordariomycetes</taxon>
        <taxon>Hypocreomycetidae</taxon>
        <taxon>Hypocreales</taxon>
        <taxon>Cordycipitaceae</taxon>
        <taxon>Beauveria</taxon>
    </lineage>
</organism>
<comment type="caution">
    <text evidence="3">The sequence shown here is derived from an EMBL/GenBank/DDBJ whole genome shotgun (WGS) entry which is preliminary data.</text>
</comment>
<feature type="transmembrane region" description="Helical" evidence="2">
    <location>
        <begin position="50"/>
        <end position="67"/>
    </location>
</feature>
<evidence type="ECO:0000256" key="2">
    <source>
        <dbReference type="SAM" id="Phobius"/>
    </source>
</evidence>
<sequence length="68" mass="7456">MRRTQSRDSSQAEEAERSALLGDAERSPGASERRNVSQKDDDDVPNVPVSFWRGIAIGLGLGILVFLQ</sequence>
<dbReference type="EMBL" id="JAAHCF010000058">
    <property type="protein sequence ID" value="KAK8149169.1"/>
    <property type="molecule type" value="Genomic_DNA"/>
</dbReference>
<reference evidence="3 4" key="1">
    <citation type="submission" date="2020-02" db="EMBL/GenBank/DDBJ databases">
        <title>Comparative genomics of the hypocrealean fungal genus Beauvera.</title>
        <authorList>
            <person name="Showalter D.N."/>
            <person name="Bushley K.E."/>
            <person name="Rehner S.A."/>
        </authorList>
    </citation>
    <scope>NUCLEOTIDE SEQUENCE [LARGE SCALE GENOMIC DNA]</scope>
    <source>
        <strain evidence="3 4">ARSEF4384</strain>
    </source>
</reference>
<proteinExistence type="predicted"/>
<dbReference type="Proteomes" id="UP001397290">
    <property type="component" value="Unassembled WGS sequence"/>
</dbReference>
<accession>A0AAW0S3L3</accession>